<gene>
    <name evidence="1" type="ORF">Pint_20076</name>
</gene>
<protein>
    <submittedName>
        <fullName evidence="1">Uncharacterized protein</fullName>
    </submittedName>
</protein>
<accession>A0ACC0XB49</accession>
<reference evidence="2" key="1">
    <citation type="journal article" date="2023" name="G3 (Bethesda)">
        <title>Genome assembly and association tests identify interacting loci associated with vigor, precocity, and sex in interspecific pistachio rootstocks.</title>
        <authorList>
            <person name="Palmer W."/>
            <person name="Jacygrad E."/>
            <person name="Sagayaradj S."/>
            <person name="Cavanaugh K."/>
            <person name="Han R."/>
            <person name="Bertier L."/>
            <person name="Beede B."/>
            <person name="Kafkas S."/>
            <person name="Golino D."/>
            <person name="Preece J."/>
            <person name="Michelmore R."/>
        </authorList>
    </citation>
    <scope>NUCLEOTIDE SEQUENCE [LARGE SCALE GENOMIC DNA]</scope>
</reference>
<keyword evidence="2" id="KW-1185">Reference proteome</keyword>
<evidence type="ECO:0000313" key="2">
    <source>
        <dbReference type="Proteomes" id="UP001163603"/>
    </source>
</evidence>
<evidence type="ECO:0000313" key="1">
    <source>
        <dbReference type="EMBL" id="KAJ0014513.1"/>
    </source>
</evidence>
<dbReference type="EMBL" id="CM047748">
    <property type="protein sequence ID" value="KAJ0014513.1"/>
    <property type="molecule type" value="Genomic_DNA"/>
</dbReference>
<proteinExistence type="predicted"/>
<comment type="caution">
    <text evidence="1">The sequence shown here is derived from an EMBL/GenBank/DDBJ whole genome shotgun (WGS) entry which is preliminary data.</text>
</comment>
<organism evidence="1 2">
    <name type="scientific">Pistacia integerrima</name>
    <dbReference type="NCBI Taxonomy" id="434235"/>
    <lineage>
        <taxon>Eukaryota</taxon>
        <taxon>Viridiplantae</taxon>
        <taxon>Streptophyta</taxon>
        <taxon>Embryophyta</taxon>
        <taxon>Tracheophyta</taxon>
        <taxon>Spermatophyta</taxon>
        <taxon>Magnoliopsida</taxon>
        <taxon>eudicotyledons</taxon>
        <taxon>Gunneridae</taxon>
        <taxon>Pentapetalae</taxon>
        <taxon>rosids</taxon>
        <taxon>malvids</taxon>
        <taxon>Sapindales</taxon>
        <taxon>Anacardiaceae</taxon>
        <taxon>Pistacia</taxon>
    </lineage>
</organism>
<name>A0ACC0XB49_9ROSI</name>
<sequence>MSSGPSRRVSRQDIQLVQNLIERCLQLYMNQKEVVETLLAQAKIEPGFTELVWQKLEEENREFFKAYYLRLMVKHQIDEFNRLLEQQVQLMSQIRPAGVSPIPNSNGSHVPTLHQNSACYPAEHSGPSIKPENMHHQIGSGLPTSFNNGGLSLRSNLHSSVDMSAQVNRIDAQPNMVSTQSIDLIQGMNGGMIKSEVGYSGSSASPYMFGDGNVLEPRPSIADASVTSFSSVESTSQPLNESLLDADSSSFGFLGQIPRNFSLSDLAADFSQSSDILESYPRSPFLATDSDNFLDSRERGEHQGDNKRLDTISEGLSYEDFGSE</sequence>
<dbReference type="Proteomes" id="UP001163603">
    <property type="component" value="Chromosome 13"/>
</dbReference>